<dbReference type="EMBL" id="BSYO01000004">
    <property type="protein sequence ID" value="GMH03730.1"/>
    <property type="molecule type" value="Genomic_DNA"/>
</dbReference>
<organism evidence="2 3">
    <name type="scientific">Nepenthes gracilis</name>
    <name type="common">Slender pitcher plant</name>
    <dbReference type="NCBI Taxonomy" id="150966"/>
    <lineage>
        <taxon>Eukaryota</taxon>
        <taxon>Viridiplantae</taxon>
        <taxon>Streptophyta</taxon>
        <taxon>Embryophyta</taxon>
        <taxon>Tracheophyta</taxon>
        <taxon>Spermatophyta</taxon>
        <taxon>Magnoliopsida</taxon>
        <taxon>eudicotyledons</taxon>
        <taxon>Gunneridae</taxon>
        <taxon>Pentapetalae</taxon>
        <taxon>Caryophyllales</taxon>
        <taxon>Nepenthaceae</taxon>
        <taxon>Nepenthes</taxon>
    </lineage>
</organism>
<feature type="chain" id="PRO_5042080643" description="Secreted protein" evidence="1">
    <location>
        <begin position="32"/>
        <end position="83"/>
    </location>
</feature>
<accession>A0AAD3S3F0</accession>
<comment type="caution">
    <text evidence="2">The sequence shown here is derived from an EMBL/GenBank/DDBJ whole genome shotgun (WGS) entry which is preliminary data.</text>
</comment>
<dbReference type="Proteomes" id="UP001279734">
    <property type="component" value="Unassembled WGS sequence"/>
</dbReference>
<keyword evidence="1" id="KW-0732">Signal</keyword>
<evidence type="ECO:0000313" key="2">
    <source>
        <dbReference type="EMBL" id="GMH03730.1"/>
    </source>
</evidence>
<reference evidence="2" key="1">
    <citation type="submission" date="2023-05" db="EMBL/GenBank/DDBJ databases">
        <title>Nepenthes gracilis genome sequencing.</title>
        <authorList>
            <person name="Fukushima K."/>
        </authorList>
    </citation>
    <scope>NUCLEOTIDE SEQUENCE</scope>
    <source>
        <strain evidence="2">SING2019-196</strain>
    </source>
</reference>
<keyword evidence="3" id="KW-1185">Reference proteome</keyword>
<name>A0AAD3S3F0_NEPGR</name>
<proteinExistence type="predicted"/>
<evidence type="ECO:0000313" key="3">
    <source>
        <dbReference type="Proteomes" id="UP001279734"/>
    </source>
</evidence>
<evidence type="ECO:0008006" key="4">
    <source>
        <dbReference type="Google" id="ProtNLM"/>
    </source>
</evidence>
<dbReference type="AlphaFoldDB" id="A0AAD3S3F0"/>
<feature type="signal peptide" evidence="1">
    <location>
        <begin position="1"/>
        <end position="31"/>
    </location>
</feature>
<evidence type="ECO:0000256" key="1">
    <source>
        <dbReference type="SAM" id="SignalP"/>
    </source>
</evidence>
<protein>
    <recommendedName>
        <fullName evidence="4">Secreted protein</fullName>
    </recommendedName>
</protein>
<gene>
    <name evidence="2" type="ORF">Nepgr_005569</name>
</gene>
<sequence length="83" mass="9691">MCTNWSSDRWSRAELARIWFWVLLATNGMSSLDGSGNDSSSDTICKHWQSRQWFWALQGGNILGDVFDHGINRSYWHWTYGTM</sequence>